<keyword evidence="2" id="KW-1185">Reference proteome</keyword>
<proteinExistence type="predicted"/>
<reference evidence="1" key="2">
    <citation type="submission" date="2020-11" db="EMBL/GenBank/DDBJ databases">
        <authorList>
            <person name="McCartney M.A."/>
            <person name="Auch B."/>
            <person name="Kono T."/>
            <person name="Mallez S."/>
            <person name="Becker A."/>
            <person name="Gohl D.M."/>
            <person name="Silverstein K.A.T."/>
            <person name="Koren S."/>
            <person name="Bechman K.B."/>
            <person name="Herman A."/>
            <person name="Abrahante J.E."/>
            <person name="Garbe J."/>
        </authorList>
    </citation>
    <scope>NUCLEOTIDE SEQUENCE</scope>
    <source>
        <strain evidence="1">Duluth1</strain>
        <tissue evidence="1">Whole animal</tissue>
    </source>
</reference>
<organism evidence="1 2">
    <name type="scientific">Dreissena polymorpha</name>
    <name type="common">Zebra mussel</name>
    <name type="synonym">Mytilus polymorpha</name>
    <dbReference type="NCBI Taxonomy" id="45954"/>
    <lineage>
        <taxon>Eukaryota</taxon>
        <taxon>Metazoa</taxon>
        <taxon>Spiralia</taxon>
        <taxon>Lophotrochozoa</taxon>
        <taxon>Mollusca</taxon>
        <taxon>Bivalvia</taxon>
        <taxon>Autobranchia</taxon>
        <taxon>Heteroconchia</taxon>
        <taxon>Euheterodonta</taxon>
        <taxon>Imparidentia</taxon>
        <taxon>Neoheterodontei</taxon>
        <taxon>Myida</taxon>
        <taxon>Dreissenoidea</taxon>
        <taxon>Dreissenidae</taxon>
        <taxon>Dreissena</taxon>
    </lineage>
</organism>
<evidence type="ECO:0000313" key="2">
    <source>
        <dbReference type="Proteomes" id="UP000828390"/>
    </source>
</evidence>
<comment type="caution">
    <text evidence="1">The sequence shown here is derived from an EMBL/GenBank/DDBJ whole genome shotgun (WGS) entry which is preliminary data.</text>
</comment>
<name>A0A9D3YSI7_DREPO</name>
<dbReference type="Proteomes" id="UP000828390">
    <property type="component" value="Unassembled WGS sequence"/>
</dbReference>
<accession>A0A9D3YSI7</accession>
<protein>
    <submittedName>
        <fullName evidence="1">Uncharacterized protein</fullName>
    </submittedName>
</protein>
<dbReference type="AlphaFoldDB" id="A0A9D3YSI7"/>
<gene>
    <name evidence="1" type="ORF">DPMN_065628</name>
</gene>
<dbReference type="EMBL" id="JAIWYP010000014">
    <property type="protein sequence ID" value="KAH3706243.1"/>
    <property type="molecule type" value="Genomic_DNA"/>
</dbReference>
<reference evidence="1" key="1">
    <citation type="journal article" date="2019" name="bioRxiv">
        <title>The Genome of the Zebra Mussel, Dreissena polymorpha: A Resource for Invasive Species Research.</title>
        <authorList>
            <person name="McCartney M.A."/>
            <person name="Auch B."/>
            <person name="Kono T."/>
            <person name="Mallez S."/>
            <person name="Zhang Y."/>
            <person name="Obille A."/>
            <person name="Becker A."/>
            <person name="Abrahante J.E."/>
            <person name="Garbe J."/>
            <person name="Badalamenti J.P."/>
            <person name="Herman A."/>
            <person name="Mangelson H."/>
            <person name="Liachko I."/>
            <person name="Sullivan S."/>
            <person name="Sone E.D."/>
            <person name="Koren S."/>
            <person name="Silverstein K.A.T."/>
            <person name="Beckman K.B."/>
            <person name="Gohl D.M."/>
        </authorList>
    </citation>
    <scope>NUCLEOTIDE SEQUENCE</scope>
    <source>
        <strain evidence="1">Duluth1</strain>
        <tissue evidence="1">Whole animal</tissue>
    </source>
</reference>
<sequence>MMLSCLRRCFYSSPNTSLVLADADETDVTEALLEYSAKYVDLDRLENQDARESLYTLERRIPNIMNAKAVTPEEKENKRFF</sequence>
<evidence type="ECO:0000313" key="1">
    <source>
        <dbReference type="EMBL" id="KAH3706243.1"/>
    </source>
</evidence>